<feature type="region of interest" description="Disordered" evidence="1">
    <location>
        <begin position="241"/>
        <end position="332"/>
    </location>
</feature>
<comment type="caution">
    <text evidence="2">The sequence shown here is derived from an EMBL/GenBank/DDBJ whole genome shotgun (WGS) entry which is preliminary data.</text>
</comment>
<proteinExistence type="predicted"/>
<gene>
    <name evidence="2" type="ORF">P691DRAFT_767853</name>
</gene>
<evidence type="ECO:0000313" key="2">
    <source>
        <dbReference type="EMBL" id="KAF9440374.1"/>
    </source>
</evidence>
<dbReference type="Proteomes" id="UP000807342">
    <property type="component" value="Unassembled WGS sequence"/>
</dbReference>
<evidence type="ECO:0000256" key="1">
    <source>
        <dbReference type="SAM" id="MobiDB-lite"/>
    </source>
</evidence>
<evidence type="ECO:0000313" key="3">
    <source>
        <dbReference type="Proteomes" id="UP000807342"/>
    </source>
</evidence>
<name>A0A9P5WWN9_9AGAR</name>
<accession>A0A9P5WWN9</accession>
<feature type="compositionally biased region" description="Acidic residues" evidence="1">
    <location>
        <begin position="241"/>
        <end position="251"/>
    </location>
</feature>
<keyword evidence="3" id="KW-1185">Reference proteome</keyword>
<feature type="compositionally biased region" description="Acidic residues" evidence="1">
    <location>
        <begin position="265"/>
        <end position="319"/>
    </location>
</feature>
<dbReference type="OrthoDB" id="3130265at2759"/>
<dbReference type="EMBL" id="MU152584">
    <property type="protein sequence ID" value="KAF9440374.1"/>
    <property type="molecule type" value="Genomic_DNA"/>
</dbReference>
<dbReference type="AlphaFoldDB" id="A0A9P5WWN9"/>
<organism evidence="2 3">
    <name type="scientific">Macrolepiota fuliginosa MF-IS2</name>
    <dbReference type="NCBI Taxonomy" id="1400762"/>
    <lineage>
        <taxon>Eukaryota</taxon>
        <taxon>Fungi</taxon>
        <taxon>Dikarya</taxon>
        <taxon>Basidiomycota</taxon>
        <taxon>Agaricomycotina</taxon>
        <taxon>Agaricomycetes</taxon>
        <taxon>Agaricomycetidae</taxon>
        <taxon>Agaricales</taxon>
        <taxon>Agaricineae</taxon>
        <taxon>Agaricaceae</taxon>
        <taxon>Macrolepiota</taxon>
    </lineage>
</organism>
<protein>
    <submittedName>
        <fullName evidence="2">Uncharacterized protein</fullName>
    </submittedName>
</protein>
<sequence>MQVEVEVLDVVDVVQPRREAEARPSQPKKNLREKLQYKMGGRRRCQNCLKKGFKCTEHEKASINSCQECYKKKVACALAVVDVEEVAKEPEEKCPVEECLEVWRTEKKCPELQYLLRTKHVLNHIWGNTGKDVTDAEVVMVAALQGLVPICGPASHKHVSIITNMLHTPVEAVSKLQYIHGVTMEQVSLAQYTSCHPGMLPVCKEDIVVGLDVTDIGMEESLEMALVGELGMEAMEAMEVDVEEGNEEEEEGSRQAETMEVVLEEKEEGEGEEEEEGEVVEELEEVEEESDREAEKETEEIEESEEEEELVEELAEESTEEKYSAASVLLVD</sequence>
<reference evidence="2" key="1">
    <citation type="submission" date="2020-11" db="EMBL/GenBank/DDBJ databases">
        <authorList>
            <consortium name="DOE Joint Genome Institute"/>
            <person name="Ahrendt S."/>
            <person name="Riley R."/>
            <person name="Andreopoulos W."/>
            <person name="Labutti K."/>
            <person name="Pangilinan J."/>
            <person name="Ruiz-Duenas F.J."/>
            <person name="Barrasa J.M."/>
            <person name="Sanchez-Garcia M."/>
            <person name="Camarero S."/>
            <person name="Miyauchi S."/>
            <person name="Serrano A."/>
            <person name="Linde D."/>
            <person name="Babiker R."/>
            <person name="Drula E."/>
            <person name="Ayuso-Fernandez I."/>
            <person name="Pacheco R."/>
            <person name="Padilla G."/>
            <person name="Ferreira P."/>
            <person name="Barriuso J."/>
            <person name="Kellner H."/>
            <person name="Castanera R."/>
            <person name="Alfaro M."/>
            <person name="Ramirez L."/>
            <person name="Pisabarro A.G."/>
            <person name="Kuo A."/>
            <person name="Tritt A."/>
            <person name="Lipzen A."/>
            <person name="He G."/>
            <person name="Yan M."/>
            <person name="Ng V."/>
            <person name="Cullen D."/>
            <person name="Martin F."/>
            <person name="Rosso M.-N."/>
            <person name="Henrissat B."/>
            <person name="Hibbett D."/>
            <person name="Martinez A.T."/>
            <person name="Grigoriev I.V."/>
        </authorList>
    </citation>
    <scope>NUCLEOTIDE SEQUENCE</scope>
    <source>
        <strain evidence="2">MF-IS2</strain>
    </source>
</reference>